<reference evidence="2" key="2">
    <citation type="submission" date="2023-03" db="EMBL/GenBank/DDBJ databases">
        <authorList>
            <person name="Zhang Z."/>
        </authorList>
    </citation>
    <scope>NUCLEOTIDE SEQUENCE</scope>
    <source>
        <strain evidence="2">DSA</strain>
    </source>
</reference>
<dbReference type="AlphaFoldDB" id="A0AAW7ZCZ0"/>
<keyword evidence="3" id="KW-1185">Reference proteome</keyword>
<keyword evidence="1" id="KW-0812">Transmembrane</keyword>
<keyword evidence="1" id="KW-1133">Transmembrane helix</keyword>
<dbReference type="EMBL" id="JARPTC010000014">
    <property type="protein sequence ID" value="MDO7787562.1"/>
    <property type="molecule type" value="Genomic_DNA"/>
</dbReference>
<name>A0AAW7ZCZ0_9FIRM</name>
<protein>
    <submittedName>
        <fullName evidence="2">Uncharacterized protein</fullName>
    </submittedName>
</protein>
<evidence type="ECO:0000256" key="1">
    <source>
        <dbReference type="SAM" id="Phobius"/>
    </source>
</evidence>
<feature type="transmembrane region" description="Helical" evidence="1">
    <location>
        <begin position="170"/>
        <end position="189"/>
    </location>
</feature>
<accession>A0AAW7ZCZ0</accession>
<proteinExistence type="predicted"/>
<comment type="caution">
    <text evidence="2">The sequence shown here is derived from an EMBL/GenBank/DDBJ whole genome shotgun (WGS) entry which is preliminary data.</text>
</comment>
<gene>
    <name evidence="2" type="ORF">P6N53_10050</name>
</gene>
<keyword evidence="1" id="KW-0472">Membrane</keyword>
<dbReference type="RefSeq" id="WP_304542708.1">
    <property type="nucleotide sequence ID" value="NZ_JARPTC010000014.1"/>
</dbReference>
<dbReference type="Proteomes" id="UP001172911">
    <property type="component" value="Unassembled WGS sequence"/>
</dbReference>
<evidence type="ECO:0000313" key="3">
    <source>
        <dbReference type="Proteomes" id="UP001172911"/>
    </source>
</evidence>
<organism evidence="2 3">
    <name type="scientific">Desulforamulus aquiferis</name>
    <dbReference type="NCBI Taxonomy" id="1397668"/>
    <lineage>
        <taxon>Bacteria</taxon>
        <taxon>Bacillati</taxon>
        <taxon>Bacillota</taxon>
        <taxon>Clostridia</taxon>
        <taxon>Eubacteriales</taxon>
        <taxon>Peptococcaceae</taxon>
        <taxon>Desulforamulus</taxon>
    </lineage>
</organism>
<evidence type="ECO:0000313" key="2">
    <source>
        <dbReference type="EMBL" id="MDO7787562.1"/>
    </source>
</evidence>
<sequence>MSGKGYEIRHSLPGRLRLLITQNVELDNLGATLKVLPGVTQVGINHVLKTMLICYEPELIDQAAILNTIATQDKVNKSSLYPNPDINKKDLFWSLLAGASLLAAYGLRRSNESRVEEPNKRVNHLEYLAAGITGYTVLSHRDMVNCGNKSLHLDTLAGLFSIFSLERDRALMGMFVTWFLNFIEIVFGWPKYNNKCATL</sequence>
<reference evidence="2" key="1">
    <citation type="journal article" date="2023" name="J. Hazard. Mater.">
        <title>Anaerobic biodegradation of pyrene and benzo[a]pyrene by a new sulfate-reducing Desulforamulus aquiferis strain DSA.</title>
        <authorList>
            <person name="Zhang Z."/>
            <person name="Sun J."/>
            <person name="Gong X."/>
            <person name="Wang C."/>
            <person name="Wang H."/>
        </authorList>
    </citation>
    <scope>NUCLEOTIDE SEQUENCE</scope>
    <source>
        <strain evidence="2">DSA</strain>
    </source>
</reference>